<dbReference type="Gene3D" id="2.60.120.200">
    <property type="match status" value="1"/>
</dbReference>
<dbReference type="InterPro" id="IPR048958">
    <property type="entry name" value="Polysacc_lyase_14"/>
</dbReference>
<dbReference type="EMBL" id="CP042912">
    <property type="protein sequence ID" value="QEG23466.1"/>
    <property type="molecule type" value="Genomic_DNA"/>
</dbReference>
<sequence precursor="true">MPFQPPRSVVACAIFLATLITSHALQAQTLLDVNFDQRSSGTSTESDVTQEFGTLSFSNGVDEGRVQIVSGEQAYGGSGACLRVNYPAGGSGPGAGGAQWLVELDEQHDEVWLVYRVKFGSNFDFVRGGKLPGLAGGQAPSGSVPADGWNGWTGRLMWRTDFESVQGQPQQTSTKAISYAKHVNSGYDQNGKQEDTEYFVERDGTEPVLQAGVWYTIRQHVRMNTPRQRDGLLRIWIDGRLVIDRDDVKFRNTADLGIDRFFFSTFFGGDYDWRASKDEYALFDDFKISVPEERRVPEQYASVGDAVSAANPGDTVLPGSADWYDNLYLDKPLTIRGRGDSKLMGARGDRPVIQVDSEFVKIENLEIARGSVGVEAYGTASELQIQNCAFTTNFGDAIRATGCRNVSIENCTLTSNYGRGVLLDGVEGFYISNCSAIDSGGAGFELFSNGGFVSNCDAIGNRAGAGFFYIGESSGFQNNYASDNQGMGYLLVNSRFNGFMNNAADRNTTFGLLAYAVDDSYFAENLVERSGNVGAIFDNAKRNLFQFNNSSNNSGIGAYFSPSTQSNYMRGNGYQGNAYSLGLIDEGSNFVDP</sequence>
<dbReference type="PANTHER" id="PTHR40124:SF1">
    <property type="entry name" value="DISAGGREGATASE RELATED REPEAT PROTEIN"/>
    <property type="match status" value="1"/>
</dbReference>
<feature type="signal peptide" evidence="1">
    <location>
        <begin position="1"/>
        <end position="27"/>
    </location>
</feature>
<dbReference type="InterPro" id="IPR006626">
    <property type="entry name" value="PbH1"/>
</dbReference>
<dbReference type="SMART" id="SM00710">
    <property type="entry name" value="PbH1"/>
    <property type="match status" value="5"/>
</dbReference>
<keyword evidence="1" id="KW-0732">Signal</keyword>
<evidence type="ECO:0000313" key="4">
    <source>
        <dbReference type="EMBL" id="QEG23466.1"/>
    </source>
</evidence>
<dbReference type="InterPro" id="IPR011050">
    <property type="entry name" value="Pectin_lyase_fold/virulence"/>
</dbReference>
<dbReference type="Proteomes" id="UP000322214">
    <property type="component" value="Chromosome"/>
</dbReference>
<dbReference type="InterPro" id="IPR039448">
    <property type="entry name" value="Beta_helix"/>
</dbReference>
<keyword evidence="5" id="KW-1185">Reference proteome</keyword>
<dbReference type="AlphaFoldDB" id="A0A5B9PFQ8"/>
<reference evidence="4 5" key="1">
    <citation type="submission" date="2019-08" db="EMBL/GenBank/DDBJ databases">
        <title>Deep-cultivation of Planctomycetes and their phenomic and genomic characterization uncovers novel biology.</title>
        <authorList>
            <person name="Wiegand S."/>
            <person name="Jogler M."/>
            <person name="Boedeker C."/>
            <person name="Pinto D."/>
            <person name="Vollmers J."/>
            <person name="Rivas-Marin E."/>
            <person name="Kohn T."/>
            <person name="Peeters S.H."/>
            <person name="Heuer A."/>
            <person name="Rast P."/>
            <person name="Oberbeckmann S."/>
            <person name="Bunk B."/>
            <person name="Jeske O."/>
            <person name="Meyerdierks A."/>
            <person name="Storesund J.E."/>
            <person name="Kallscheuer N."/>
            <person name="Luecker S."/>
            <person name="Lage O.M."/>
            <person name="Pohl T."/>
            <person name="Merkel B.J."/>
            <person name="Hornburger P."/>
            <person name="Mueller R.-W."/>
            <person name="Bruemmer F."/>
            <person name="Labrenz M."/>
            <person name="Spormann A.M."/>
            <person name="Op den Camp H."/>
            <person name="Overmann J."/>
            <person name="Amann R."/>
            <person name="Jetten M.S.M."/>
            <person name="Mascher T."/>
            <person name="Medema M.H."/>
            <person name="Devos D.P."/>
            <person name="Kaster A.-K."/>
            <person name="Ovreas L."/>
            <person name="Rohde M."/>
            <person name="Galperin M.Y."/>
            <person name="Jogler C."/>
        </authorList>
    </citation>
    <scope>NUCLEOTIDE SEQUENCE [LARGE SCALE GENOMIC DNA]</scope>
    <source>
        <strain evidence="4 5">FC18</strain>
    </source>
</reference>
<evidence type="ECO:0000256" key="1">
    <source>
        <dbReference type="SAM" id="SignalP"/>
    </source>
</evidence>
<organism evidence="4 5">
    <name type="scientific">Mariniblastus fucicola</name>
    <dbReference type="NCBI Taxonomy" id="980251"/>
    <lineage>
        <taxon>Bacteria</taxon>
        <taxon>Pseudomonadati</taxon>
        <taxon>Planctomycetota</taxon>
        <taxon>Planctomycetia</taxon>
        <taxon>Pirellulales</taxon>
        <taxon>Pirellulaceae</taxon>
        <taxon>Mariniblastus</taxon>
    </lineage>
</organism>
<dbReference type="InterPro" id="IPR012334">
    <property type="entry name" value="Pectin_lyas_fold"/>
</dbReference>
<dbReference type="STRING" id="980251.GCA_001642875_02709"/>
<dbReference type="SUPFAM" id="SSF51126">
    <property type="entry name" value="Pectin lyase-like"/>
    <property type="match status" value="1"/>
</dbReference>
<dbReference type="Pfam" id="PF21294">
    <property type="entry name" value="Polysacc_lyase_14"/>
    <property type="match status" value="1"/>
</dbReference>
<feature type="domain" description="Right handed beta helix" evidence="2">
    <location>
        <begin position="356"/>
        <end position="503"/>
    </location>
</feature>
<accession>A0A5B9PFQ8</accession>
<dbReference type="Pfam" id="PF13229">
    <property type="entry name" value="Beta_helix"/>
    <property type="match status" value="1"/>
</dbReference>
<proteinExistence type="predicted"/>
<protein>
    <submittedName>
        <fullName evidence="4">Uncharacterized protein</fullName>
    </submittedName>
</protein>
<dbReference type="PANTHER" id="PTHR40124">
    <property type="match status" value="1"/>
</dbReference>
<evidence type="ECO:0000259" key="3">
    <source>
        <dbReference type="Pfam" id="PF21294"/>
    </source>
</evidence>
<dbReference type="Gene3D" id="2.160.20.10">
    <property type="entry name" value="Single-stranded right-handed beta-helix, Pectin lyase-like"/>
    <property type="match status" value="1"/>
</dbReference>
<feature type="domain" description="Polysaccharide lyase 14" evidence="3">
    <location>
        <begin position="79"/>
        <end position="286"/>
    </location>
</feature>
<name>A0A5B9PFQ8_9BACT</name>
<evidence type="ECO:0000313" key="5">
    <source>
        <dbReference type="Proteomes" id="UP000322214"/>
    </source>
</evidence>
<dbReference type="KEGG" id="mff:MFFC18_33650"/>
<feature type="chain" id="PRO_5022821352" evidence="1">
    <location>
        <begin position="28"/>
        <end position="593"/>
    </location>
</feature>
<evidence type="ECO:0000259" key="2">
    <source>
        <dbReference type="Pfam" id="PF13229"/>
    </source>
</evidence>
<dbReference type="OrthoDB" id="7552220at2"/>
<gene>
    <name evidence="4" type="ORF">MFFC18_33650</name>
</gene>
<dbReference type="RefSeq" id="WP_075082046.1">
    <property type="nucleotide sequence ID" value="NZ_CP042912.1"/>
</dbReference>